<dbReference type="InterPro" id="IPR035906">
    <property type="entry name" value="MetI-like_sf"/>
</dbReference>
<evidence type="ECO:0000256" key="1">
    <source>
        <dbReference type="ARBA" id="ARBA00004651"/>
    </source>
</evidence>
<dbReference type="Proteomes" id="UP000431744">
    <property type="component" value="Unassembled WGS sequence"/>
</dbReference>
<dbReference type="GO" id="GO:0005886">
    <property type="term" value="C:plasma membrane"/>
    <property type="evidence" value="ECO:0007669"/>
    <property type="project" value="UniProtKB-SubCell"/>
</dbReference>
<dbReference type="SUPFAM" id="SSF161098">
    <property type="entry name" value="MetI-like"/>
    <property type="match status" value="1"/>
</dbReference>
<keyword evidence="4 7" id="KW-0812">Transmembrane</keyword>
<dbReference type="InterPro" id="IPR045621">
    <property type="entry name" value="BPD_transp_1_N"/>
</dbReference>
<dbReference type="Pfam" id="PF00528">
    <property type="entry name" value="BPD_transp_1"/>
    <property type="match status" value="1"/>
</dbReference>
<proteinExistence type="inferred from homology"/>
<feature type="transmembrane region" description="Helical" evidence="7">
    <location>
        <begin position="180"/>
        <end position="199"/>
    </location>
</feature>
<feature type="transmembrane region" description="Helical" evidence="7">
    <location>
        <begin position="101"/>
        <end position="122"/>
    </location>
</feature>
<reference evidence="9 10" key="1">
    <citation type="submission" date="2019-09" db="EMBL/GenBank/DDBJ databases">
        <title>Phylogeny of genus Pseudoclavibacter and closely related genus.</title>
        <authorList>
            <person name="Li Y."/>
        </authorList>
    </citation>
    <scope>NUCLEOTIDE SEQUENCE [LARGE SCALE GENOMIC DNA]</scope>
    <source>
        <strain evidence="9 10">EGI 60007</strain>
    </source>
</reference>
<comment type="similarity">
    <text evidence="7">Belongs to the binding-protein-dependent transport system permease family.</text>
</comment>
<dbReference type="CDD" id="cd06261">
    <property type="entry name" value="TM_PBP2"/>
    <property type="match status" value="1"/>
</dbReference>
<feature type="transmembrane region" description="Helical" evidence="7">
    <location>
        <begin position="9"/>
        <end position="30"/>
    </location>
</feature>
<evidence type="ECO:0000313" key="9">
    <source>
        <dbReference type="EMBL" id="KAB1648758.1"/>
    </source>
</evidence>
<dbReference type="GO" id="GO:0055085">
    <property type="term" value="P:transmembrane transport"/>
    <property type="evidence" value="ECO:0007669"/>
    <property type="project" value="InterPro"/>
</dbReference>
<keyword evidence="5 7" id="KW-1133">Transmembrane helix</keyword>
<dbReference type="OrthoDB" id="5169641at2"/>
<sequence length="313" mass="32657">MLTLVLRRLLMAIPLLLVVTSVMFVLTSFIPGDPARIILGESASPAAVEALRSQLGLDKPLAQQYFEWLAGVLGGDLGTSIYSGESVTNLLNGRLAATGSLILLSTIVVSVMGIALGMASAVKGGRLGRLLDSISLVGLALPSFWVAVVAVALLAVAIPLFPATGYVPFAQSPGGWLRSLVLPVFALSLVGTTIVAKQVRDSALDVMGKDYVRVLRANGIAERSILFRHVLRNASIPAVTMIGLGAIASLTGTVFVENVFVIPGLGQTAVSATLTKDLPLLLGLGLYFSIFVVLINLATDLAYGVLNPKVRAA</sequence>
<organism evidence="9 10">
    <name type="scientific">Pseudoclavibacter endophyticus</name>
    <dbReference type="NCBI Taxonomy" id="1778590"/>
    <lineage>
        <taxon>Bacteria</taxon>
        <taxon>Bacillati</taxon>
        <taxon>Actinomycetota</taxon>
        <taxon>Actinomycetes</taxon>
        <taxon>Micrococcales</taxon>
        <taxon>Microbacteriaceae</taxon>
        <taxon>Pseudoclavibacter</taxon>
    </lineage>
</organism>
<dbReference type="PANTHER" id="PTHR43163:SF3">
    <property type="entry name" value="PEPTIDE ABC TRANSPORTER PERMEASE PROTEIN"/>
    <property type="match status" value="1"/>
</dbReference>
<keyword evidence="6 7" id="KW-0472">Membrane</keyword>
<keyword evidence="10" id="KW-1185">Reference proteome</keyword>
<keyword evidence="2 7" id="KW-0813">Transport</keyword>
<evidence type="ECO:0000256" key="3">
    <source>
        <dbReference type="ARBA" id="ARBA00022475"/>
    </source>
</evidence>
<evidence type="ECO:0000256" key="7">
    <source>
        <dbReference type="RuleBase" id="RU363032"/>
    </source>
</evidence>
<dbReference type="RefSeq" id="WP_158027313.1">
    <property type="nucleotide sequence ID" value="NZ_BMHG01000001.1"/>
</dbReference>
<evidence type="ECO:0000256" key="4">
    <source>
        <dbReference type="ARBA" id="ARBA00022692"/>
    </source>
</evidence>
<comment type="caution">
    <text evidence="9">The sequence shown here is derived from an EMBL/GenBank/DDBJ whole genome shotgun (WGS) entry which is preliminary data.</text>
</comment>
<evidence type="ECO:0000256" key="6">
    <source>
        <dbReference type="ARBA" id="ARBA00023136"/>
    </source>
</evidence>
<gene>
    <name evidence="9" type="ORF">F8O04_00140</name>
</gene>
<evidence type="ECO:0000256" key="5">
    <source>
        <dbReference type="ARBA" id="ARBA00022989"/>
    </source>
</evidence>
<comment type="subcellular location">
    <subcellularLocation>
        <location evidence="1 7">Cell membrane</location>
        <topology evidence="1 7">Multi-pass membrane protein</topology>
    </subcellularLocation>
</comment>
<evidence type="ECO:0000313" key="10">
    <source>
        <dbReference type="Proteomes" id="UP000431744"/>
    </source>
</evidence>
<dbReference type="PROSITE" id="PS50928">
    <property type="entry name" value="ABC_TM1"/>
    <property type="match status" value="1"/>
</dbReference>
<feature type="transmembrane region" description="Helical" evidence="7">
    <location>
        <begin position="280"/>
        <end position="306"/>
    </location>
</feature>
<feature type="transmembrane region" description="Helical" evidence="7">
    <location>
        <begin position="238"/>
        <end position="260"/>
    </location>
</feature>
<feature type="transmembrane region" description="Helical" evidence="7">
    <location>
        <begin position="134"/>
        <end position="160"/>
    </location>
</feature>
<dbReference type="Gene3D" id="1.10.3720.10">
    <property type="entry name" value="MetI-like"/>
    <property type="match status" value="1"/>
</dbReference>
<keyword evidence="3" id="KW-1003">Cell membrane</keyword>
<evidence type="ECO:0000259" key="8">
    <source>
        <dbReference type="PROSITE" id="PS50928"/>
    </source>
</evidence>
<evidence type="ECO:0000256" key="2">
    <source>
        <dbReference type="ARBA" id="ARBA00022448"/>
    </source>
</evidence>
<dbReference type="AlphaFoldDB" id="A0A6H9WL42"/>
<feature type="domain" description="ABC transmembrane type-1" evidence="8">
    <location>
        <begin position="95"/>
        <end position="299"/>
    </location>
</feature>
<name>A0A6H9WL42_9MICO</name>
<protein>
    <submittedName>
        <fullName evidence="9">ABC transporter permease</fullName>
    </submittedName>
</protein>
<accession>A0A6H9WL42</accession>
<dbReference type="InterPro" id="IPR000515">
    <property type="entry name" value="MetI-like"/>
</dbReference>
<dbReference type="EMBL" id="WBJY01000001">
    <property type="protein sequence ID" value="KAB1648758.1"/>
    <property type="molecule type" value="Genomic_DNA"/>
</dbReference>
<dbReference type="PANTHER" id="PTHR43163">
    <property type="entry name" value="DIPEPTIDE TRANSPORT SYSTEM PERMEASE PROTEIN DPPB-RELATED"/>
    <property type="match status" value="1"/>
</dbReference>
<dbReference type="Pfam" id="PF19300">
    <property type="entry name" value="BPD_transp_1_N"/>
    <property type="match status" value="1"/>
</dbReference>